<gene>
    <name evidence="1" type="ORF">EVAR_68838_1</name>
</gene>
<protein>
    <submittedName>
        <fullName evidence="1">Uncharacterized protein</fullName>
    </submittedName>
</protein>
<sequence>MTLTIFGTFPFPASYSASPRAHAGRPIRQNRVLSAIFGSHVRRSRTDSLLGACKYGFEEGSFKEEGEEPSKKEHLEGSTSIHKPKMLRHVLLWTDFKGITAMTIARRTLFERVIAVDVVTRYRLELWLPRETYPPILMLADLGARLMAHGTHRRPRCYDLQRQVQKVTSSFNREKAMLGGSLKLIKHNIKYKEHPDINADLFDRERRDMLLFSYEPAHLTLKGAEAEIVRGSRTEARLLIEPS</sequence>
<dbReference type="Proteomes" id="UP000299102">
    <property type="component" value="Unassembled WGS sequence"/>
</dbReference>
<dbReference type="AlphaFoldDB" id="A0A4C2A7C9"/>
<name>A0A4C2A7C9_EUMVA</name>
<organism evidence="1 2">
    <name type="scientific">Eumeta variegata</name>
    <name type="common">Bagworm moth</name>
    <name type="synonym">Eumeta japonica</name>
    <dbReference type="NCBI Taxonomy" id="151549"/>
    <lineage>
        <taxon>Eukaryota</taxon>
        <taxon>Metazoa</taxon>
        <taxon>Ecdysozoa</taxon>
        <taxon>Arthropoda</taxon>
        <taxon>Hexapoda</taxon>
        <taxon>Insecta</taxon>
        <taxon>Pterygota</taxon>
        <taxon>Neoptera</taxon>
        <taxon>Endopterygota</taxon>
        <taxon>Lepidoptera</taxon>
        <taxon>Glossata</taxon>
        <taxon>Ditrysia</taxon>
        <taxon>Tineoidea</taxon>
        <taxon>Psychidae</taxon>
        <taxon>Oiketicinae</taxon>
        <taxon>Eumeta</taxon>
    </lineage>
</organism>
<dbReference type="EMBL" id="BGZK01002803">
    <property type="protein sequence ID" value="GBP96566.1"/>
    <property type="molecule type" value="Genomic_DNA"/>
</dbReference>
<reference evidence="1 2" key="1">
    <citation type="journal article" date="2019" name="Commun. Biol.">
        <title>The bagworm genome reveals a unique fibroin gene that provides high tensile strength.</title>
        <authorList>
            <person name="Kono N."/>
            <person name="Nakamura H."/>
            <person name="Ohtoshi R."/>
            <person name="Tomita M."/>
            <person name="Numata K."/>
            <person name="Arakawa K."/>
        </authorList>
    </citation>
    <scope>NUCLEOTIDE SEQUENCE [LARGE SCALE GENOMIC DNA]</scope>
</reference>
<accession>A0A4C2A7C9</accession>
<comment type="caution">
    <text evidence="1">The sequence shown here is derived from an EMBL/GenBank/DDBJ whole genome shotgun (WGS) entry which is preliminary data.</text>
</comment>
<evidence type="ECO:0000313" key="2">
    <source>
        <dbReference type="Proteomes" id="UP000299102"/>
    </source>
</evidence>
<proteinExistence type="predicted"/>
<evidence type="ECO:0000313" key="1">
    <source>
        <dbReference type="EMBL" id="GBP96566.1"/>
    </source>
</evidence>
<keyword evidence="2" id="KW-1185">Reference proteome</keyword>